<dbReference type="EMBL" id="LRBS01000031">
    <property type="protein sequence ID" value="OII77634.1"/>
    <property type="molecule type" value="Genomic_DNA"/>
</dbReference>
<evidence type="ECO:0000313" key="12">
    <source>
        <dbReference type="EMBL" id="OII77634.1"/>
    </source>
</evidence>
<reference evidence="12 13" key="1">
    <citation type="submission" date="2016-10" db="EMBL/GenBank/DDBJ databases">
        <title>Reductive evolution of mitochondrial metabolism and differential evolution of invasion-related proteins in Cryptosporidium.</title>
        <authorList>
            <person name="Liu S."/>
            <person name="Roellig D.M."/>
            <person name="Guo Y."/>
            <person name="Li N."/>
            <person name="Frace M.A."/>
            <person name="Tang K."/>
            <person name="Zhang L."/>
            <person name="Feng Y."/>
            <person name="Xiao L."/>
        </authorList>
    </citation>
    <scope>NUCLEOTIDE SEQUENCE [LARGE SCALE GENOMIC DNA]</scope>
    <source>
        <strain evidence="12">30847</strain>
    </source>
</reference>
<dbReference type="GO" id="GO:0006508">
    <property type="term" value="P:proteolysis"/>
    <property type="evidence" value="ECO:0007669"/>
    <property type="project" value="UniProtKB-KW"/>
</dbReference>
<dbReference type="FunFam" id="3.30.420.40:FF:000295">
    <property type="entry name" value="Probable tRNA N6-adenosine threonylcarbamoyltransferase"/>
    <property type="match status" value="1"/>
</dbReference>
<dbReference type="NCBIfam" id="TIGR00329">
    <property type="entry name" value="gcp_kae1"/>
    <property type="match status" value="1"/>
</dbReference>
<feature type="binding site" evidence="10">
    <location>
        <position position="124"/>
    </location>
    <ligand>
        <name>a divalent metal cation</name>
        <dbReference type="ChEBI" id="CHEBI:60240"/>
    </ligand>
</feature>
<feature type="binding site" evidence="10">
    <location>
        <position position="192"/>
    </location>
    <ligand>
        <name>substrate</name>
    </ligand>
</feature>
<dbReference type="GO" id="GO:0061711">
    <property type="term" value="F:tRNA N(6)-L-threonylcarbamoyladenine synthase activity"/>
    <property type="evidence" value="ECO:0007669"/>
    <property type="project" value="UniProtKB-EC"/>
</dbReference>
<dbReference type="InterPro" id="IPR043129">
    <property type="entry name" value="ATPase_NBD"/>
</dbReference>
<comment type="catalytic activity">
    <reaction evidence="9 10">
        <text>L-threonylcarbamoyladenylate + adenosine(37) in tRNA = N(6)-L-threonylcarbamoyladenosine(37) in tRNA + AMP + H(+)</text>
        <dbReference type="Rhea" id="RHEA:37059"/>
        <dbReference type="Rhea" id="RHEA-COMP:10162"/>
        <dbReference type="Rhea" id="RHEA-COMP:10163"/>
        <dbReference type="ChEBI" id="CHEBI:15378"/>
        <dbReference type="ChEBI" id="CHEBI:73682"/>
        <dbReference type="ChEBI" id="CHEBI:74411"/>
        <dbReference type="ChEBI" id="CHEBI:74418"/>
        <dbReference type="ChEBI" id="CHEBI:456215"/>
        <dbReference type="EC" id="2.3.1.234"/>
    </reaction>
</comment>
<keyword evidence="6 10" id="KW-0539">Nucleus</keyword>
<dbReference type="RefSeq" id="XP_067069480.1">
    <property type="nucleotide sequence ID" value="XM_067211685.1"/>
</dbReference>
<dbReference type="Pfam" id="PF00814">
    <property type="entry name" value="TsaD"/>
    <property type="match status" value="1"/>
</dbReference>
<protein>
    <recommendedName>
        <fullName evidence="1">N(6)-L-threonylcarbamoyladenine synthase</fullName>
        <ecNumber evidence="1">2.3.1.234</ecNumber>
    </recommendedName>
    <alternativeName>
        <fullName evidence="8">N6-L-threonylcarbamoyladenine synthase</fullName>
    </alternativeName>
</protein>
<dbReference type="VEuPathDB" id="CryptoDB:cand_014500"/>
<comment type="cofactor">
    <cofactor evidence="10">
        <name>a divalent metal cation</name>
        <dbReference type="ChEBI" id="CHEBI:60240"/>
    </cofactor>
    <text evidence="10">Binds 1 divalent metal cation per subunit.</text>
</comment>
<evidence type="ECO:0000313" key="13">
    <source>
        <dbReference type="Proteomes" id="UP000186804"/>
    </source>
</evidence>
<feature type="binding site" evidence="10">
    <location>
        <position position="173"/>
    </location>
    <ligand>
        <name>substrate</name>
    </ligand>
</feature>
<dbReference type="InterPro" id="IPR000905">
    <property type="entry name" value="Gcp-like_dom"/>
</dbReference>
<dbReference type="EC" id="2.3.1.234" evidence="1"/>
<dbReference type="CDD" id="cd24132">
    <property type="entry name" value="ASKHA_NBD_OSGEP_like_euk"/>
    <property type="match status" value="1"/>
</dbReference>
<dbReference type="GO" id="GO:0000408">
    <property type="term" value="C:EKC/KEOPS complex"/>
    <property type="evidence" value="ECO:0007669"/>
    <property type="project" value="InterPro"/>
</dbReference>
<dbReference type="Gene3D" id="3.30.420.40">
    <property type="match status" value="2"/>
</dbReference>
<keyword evidence="7 10" id="KW-0012">Acyltransferase</keyword>
<evidence type="ECO:0000256" key="3">
    <source>
        <dbReference type="ARBA" id="ARBA00022679"/>
    </source>
</evidence>
<feature type="binding site" evidence="10">
    <location>
        <position position="141"/>
    </location>
    <ligand>
        <name>a divalent metal cation</name>
        <dbReference type="ChEBI" id="CHEBI:60240"/>
    </ligand>
</feature>
<dbReference type="Proteomes" id="UP000186804">
    <property type="component" value="Unassembled WGS sequence"/>
</dbReference>
<evidence type="ECO:0000256" key="8">
    <source>
        <dbReference type="ARBA" id="ARBA00030439"/>
    </source>
</evidence>
<name>A0A1J4MTR2_9CRYT</name>
<feature type="binding site" evidence="10">
    <location>
        <position position="284"/>
    </location>
    <ligand>
        <name>substrate</name>
    </ligand>
</feature>
<dbReference type="GeneID" id="92365635"/>
<gene>
    <name evidence="12" type="ORF">cand_014500</name>
</gene>
<feature type="domain" description="Gcp-like" evidence="11">
    <location>
        <begin position="40"/>
        <end position="318"/>
    </location>
</feature>
<feature type="binding site" evidence="10">
    <location>
        <begin position="141"/>
        <end position="145"/>
    </location>
    <ligand>
        <name>substrate</name>
    </ligand>
</feature>
<feature type="binding site" evidence="10">
    <location>
        <position position="312"/>
    </location>
    <ligand>
        <name>a divalent metal cation</name>
        <dbReference type="ChEBI" id="CHEBI:60240"/>
    </ligand>
</feature>
<evidence type="ECO:0000256" key="5">
    <source>
        <dbReference type="ARBA" id="ARBA00022723"/>
    </source>
</evidence>
<evidence type="ECO:0000256" key="2">
    <source>
        <dbReference type="ARBA" id="ARBA00022490"/>
    </source>
</evidence>
<dbReference type="InterPro" id="IPR034680">
    <property type="entry name" value="Kae1_archaea_euk"/>
</dbReference>
<keyword evidence="5 10" id="KW-0479">Metal-binding</keyword>
<comment type="subcellular location">
    <subcellularLocation>
        <location evidence="10">Cytoplasm</location>
    </subcellularLocation>
    <subcellularLocation>
        <location evidence="10">Nucleus</location>
    </subcellularLocation>
</comment>
<keyword evidence="12" id="KW-0378">Hydrolase</keyword>
<evidence type="ECO:0000256" key="9">
    <source>
        <dbReference type="ARBA" id="ARBA00048117"/>
    </source>
</evidence>
<dbReference type="GO" id="GO:0005737">
    <property type="term" value="C:cytoplasm"/>
    <property type="evidence" value="ECO:0007669"/>
    <property type="project" value="UniProtKB-SubCell"/>
</dbReference>
<dbReference type="InterPro" id="IPR017861">
    <property type="entry name" value="KAE1/TsaD"/>
</dbReference>
<dbReference type="HAMAP" id="MF_01446">
    <property type="entry name" value="Kae1"/>
    <property type="match status" value="1"/>
</dbReference>
<dbReference type="PRINTS" id="PR00789">
    <property type="entry name" value="OSIALOPTASE"/>
</dbReference>
<evidence type="ECO:0000256" key="4">
    <source>
        <dbReference type="ARBA" id="ARBA00022694"/>
    </source>
</evidence>
<feature type="binding site" evidence="10">
    <location>
        <position position="188"/>
    </location>
    <ligand>
        <name>substrate</name>
    </ligand>
</feature>
<accession>A0A1J4MTR2</accession>
<keyword evidence="2 10" id="KW-0963">Cytoplasm</keyword>
<dbReference type="GO" id="GO:0005634">
    <property type="term" value="C:nucleus"/>
    <property type="evidence" value="ECO:0007669"/>
    <property type="project" value="UniProtKB-SubCell"/>
</dbReference>
<sequence length="353" mass="38850">MKTNEGNKCAKFLSLGIESSANKIGVGIVSSSGQILANEKMTYVGPPGSGFLPKETASFHRSHIIELIKKALKSANVEHSSISIISYTQGPGMGAPLSVGAVVARVLSQLWGIPLVGVNHCVAHIEMGRLVTKVENPVVLYASGGNTQIIGYSNHQYKVIGETLDVAIGNCIDRFARLMKLDNYPAAGYHVEKLAKKGKHFYQLPYVLKGMDLSFSGILTFGEELIISKQQELQEKQEELEIFYQDFCFSLQETIFAMLVEVTERAISLLSSDSILLVGGVGCNQRLIEMMELMASERNAHVCSMDDMYCIDNGAMIAHTGLLVYKCGIWTRLEDSGVSQKFRTDQVDILWRE</sequence>
<dbReference type="GO" id="GO:0008233">
    <property type="term" value="F:peptidase activity"/>
    <property type="evidence" value="ECO:0007669"/>
    <property type="project" value="UniProtKB-KW"/>
</dbReference>
<comment type="caution">
    <text evidence="12">The sequence shown here is derived from an EMBL/GenBank/DDBJ whole genome shotgun (WGS) entry which is preliminary data.</text>
</comment>
<evidence type="ECO:0000256" key="10">
    <source>
        <dbReference type="HAMAP-Rule" id="MF_03180"/>
    </source>
</evidence>
<dbReference type="OrthoDB" id="10254073at2759"/>
<dbReference type="SUPFAM" id="SSF53067">
    <property type="entry name" value="Actin-like ATPase domain"/>
    <property type="match status" value="1"/>
</dbReference>
<dbReference type="PANTHER" id="PTHR11735">
    <property type="entry name" value="TRNA N6-ADENOSINE THREONYLCARBAMOYLTRANSFERASE"/>
    <property type="match status" value="1"/>
</dbReference>
<keyword evidence="4 10" id="KW-0819">tRNA processing</keyword>
<evidence type="ECO:0000259" key="11">
    <source>
        <dbReference type="Pfam" id="PF00814"/>
    </source>
</evidence>
<dbReference type="FunFam" id="3.30.420.40:FF:000141">
    <property type="entry name" value="Probable tRNA N6-adenosine threonylcarbamoyltransferase"/>
    <property type="match status" value="1"/>
</dbReference>
<evidence type="ECO:0000256" key="6">
    <source>
        <dbReference type="ARBA" id="ARBA00023242"/>
    </source>
</evidence>
<dbReference type="GO" id="GO:0002949">
    <property type="term" value="P:tRNA threonylcarbamoyladenosine modification"/>
    <property type="evidence" value="ECO:0007669"/>
    <property type="project" value="UniProtKB-UniRule"/>
</dbReference>
<dbReference type="PANTHER" id="PTHR11735:SF14">
    <property type="entry name" value="TRNA N6-ADENOSINE THREONYLCARBAMOYLTRANSFERASE"/>
    <property type="match status" value="1"/>
</dbReference>
<keyword evidence="13" id="KW-1185">Reference proteome</keyword>
<dbReference type="NCBIfam" id="TIGR03722">
    <property type="entry name" value="arch_KAE1"/>
    <property type="match status" value="1"/>
</dbReference>
<dbReference type="GO" id="GO:0046872">
    <property type="term" value="F:metal ion binding"/>
    <property type="evidence" value="ECO:0007669"/>
    <property type="project" value="UniProtKB-KW"/>
</dbReference>
<dbReference type="AlphaFoldDB" id="A0A1J4MTR2"/>
<proteinExistence type="inferred from homology"/>
<feature type="binding site" evidence="10">
    <location>
        <position position="120"/>
    </location>
    <ligand>
        <name>a divalent metal cation</name>
        <dbReference type="ChEBI" id="CHEBI:60240"/>
    </ligand>
</feature>
<keyword evidence="3 10" id="KW-0808">Transferase</keyword>
<evidence type="ECO:0000256" key="1">
    <source>
        <dbReference type="ARBA" id="ARBA00012156"/>
    </source>
</evidence>
<keyword evidence="12" id="KW-0645">Protease</keyword>
<organism evidence="12 13">
    <name type="scientific">Cryptosporidium andersoni</name>
    <dbReference type="NCBI Taxonomy" id="117008"/>
    <lineage>
        <taxon>Eukaryota</taxon>
        <taxon>Sar</taxon>
        <taxon>Alveolata</taxon>
        <taxon>Apicomplexa</taxon>
        <taxon>Conoidasida</taxon>
        <taxon>Coccidia</taxon>
        <taxon>Eucoccidiorida</taxon>
        <taxon>Eimeriorina</taxon>
        <taxon>Cryptosporidiidae</taxon>
        <taxon>Cryptosporidium</taxon>
    </lineage>
</organism>
<comment type="similarity">
    <text evidence="10">Belongs to the KAE1 / TsaD family.</text>
</comment>
<evidence type="ECO:0000256" key="7">
    <source>
        <dbReference type="ARBA" id="ARBA00023315"/>
    </source>
</evidence>